<evidence type="ECO:0000313" key="3">
    <source>
        <dbReference type="Proteomes" id="UP000324897"/>
    </source>
</evidence>
<dbReference type="Proteomes" id="UP000324897">
    <property type="component" value="Chromosome 6"/>
</dbReference>
<dbReference type="AlphaFoldDB" id="A0A5J9WP85"/>
<organism evidence="2 3">
    <name type="scientific">Eragrostis curvula</name>
    <name type="common">weeping love grass</name>
    <dbReference type="NCBI Taxonomy" id="38414"/>
    <lineage>
        <taxon>Eukaryota</taxon>
        <taxon>Viridiplantae</taxon>
        <taxon>Streptophyta</taxon>
        <taxon>Embryophyta</taxon>
        <taxon>Tracheophyta</taxon>
        <taxon>Spermatophyta</taxon>
        <taxon>Magnoliopsida</taxon>
        <taxon>Liliopsida</taxon>
        <taxon>Poales</taxon>
        <taxon>Poaceae</taxon>
        <taxon>PACMAD clade</taxon>
        <taxon>Chloridoideae</taxon>
        <taxon>Eragrostideae</taxon>
        <taxon>Eragrostidinae</taxon>
        <taxon>Eragrostis</taxon>
    </lineage>
</organism>
<dbReference type="Gramene" id="TVU50562">
    <property type="protein sequence ID" value="TVU50562"/>
    <property type="gene ID" value="EJB05_01939"/>
</dbReference>
<dbReference type="Pfam" id="PF03162">
    <property type="entry name" value="Y_phosphatase2"/>
    <property type="match status" value="1"/>
</dbReference>
<evidence type="ECO:0000256" key="1">
    <source>
        <dbReference type="SAM" id="MobiDB-lite"/>
    </source>
</evidence>
<proteinExistence type="predicted"/>
<name>A0A5J9WP85_9POAL</name>
<dbReference type="EMBL" id="RWGY01000002">
    <property type="protein sequence ID" value="TVU50562.1"/>
    <property type="molecule type" value="Genomic_DNA"/>
</dbReference>
<gene>
    <name evidence="2" type="ORF">EJB05_01939</name>
</gene>
<feature type="non-terminal residue" evidence="2">
    <location>
        <position position="1"/>
    </location>
</feature>
<reference evidence="2 3" key="1">
    <citation type="journal article" date="2019" name="Sci. Rep.">
        <title>A high-quality genome of Eragrostis curvula grass provides insights into Poaceae evolution and supports new strategies to enhance forage quality.</title>
        <authorList>
            <person name="Carballo J."/>
            <person name="Santos B.A.C.M."/>
            <person name="Zappacosta D."/>
            <person name="Garbus I."/>
            <person name="Selva J.P."/>
            <person name="Gallo C.A."/>
            <person name="Diaz A."/>
            <person name="Albertini E."/>
            <person name="Caccamo M."/>
            <person name="Echenique V."/>
        </authorList>
    </citation>
    <scope>NUCLEOTIDE SEQUENCE [LARGE SCALE GENOMIC DNA]</scope>
    <source>
        <strain evidence="3">cv. Victoria</strain>
        <tissue evidence="2">Leaf</tissue>
    </source>
</reference>
<dbReference type="Gene3D" id="3.90.190.10">
    <property type="entry name" value="Protein tyrosine phosphatase superfamily"/>
    <property type="match status" value="1"/>
</dbReference>
<dbReference type="OrthoDB" id="6375174at2759"/>
<evidence type="ECO:0000313" key="2">
    <source>
        <dbReference type="EMBL" id="TVU50562.1"/>
    </source>
</evidence>
<protein>
    <submittedName>
        <fullName evidence="2">Uncharacterized protein</fullName>
    </submittedName>
</protein>
<comment type="caution">
    <text evidence="2">The sequence shown here is derived from an EMBL/GenBank/DDBJ whole genome shotgun (WGS) entry which is preliminary data.</text>
</comment>
<dbReference type="InterPro" id="IPR004861">
    <property type="entry name" value="Siw14-like"/>
</dbReference>
<keyword evidence="3" id="KW-1185">Reference proteome</keyword>
<dbReference type="InterPro" id="IPR029021">
    <property type="entry name" value="Prot-tyrosine_phosphatase-like"/>
</dbReference>
<sequence length="60" mass="6145">MILEQVGGDEEAHPGAPAAAAGLVAPPGNFGMVDTGVYRSGFPDADSFGFLRGLRLRSVV</sequence>
<accession>A0A5J9WP85</accession>
<feature type="region of interest" description="Disordered" evidence="1">
    <location>
        <begin position="1"/>
        <end position="20"/>
    </location>
</feature>